<feature type="chain" id="PRO_5026019904" evidence="1">
    <location>
        <begin position="23"/>
        <end position="79"/>
    </location>
</feature>
<dbReference type="RefSeq" id="WP_226905504.1">
    <property type="nucleotide sequence ID" value="NZ_AP022839.1"/>
</dbReference>
<keyword evidence="1" id="KW-0732">Signal</keyword>
<organism evidence="2 3">
    <name type="scientific">Legionella antarctica</name>
    <dbReference type="NCBI Taxonomy" id="2708020"/>
    <lineage>
        <taxon>Bacteria</taxon>
        <taxon>Pseudomonadati</taxon>
        <taxon>Pseudomonadota</taxon>
        <taxon>Gammaproteobacteria</taxon>
        <taxon>Legionellales</taxon>
        <taxon>Legionellaceae</taxon>
        <taxon>Legionella</taxon>
    </lineage>
</organism>
<proteinExistence type="predicted"/>
<keyword evidence="3" id="KW-1185">Reference proteome</keyword>
<sequence>MRALVQTLFLILSVGFSFTALAANIPSDCMGAKKYDAIKCVADATQNCINSVCLTSSERNCQGSCEKMAQQKCRQQANE</sequence>
<feature type="signal peptide" evidence="1">
    <location>
        <begin position="1"/>
        <end position="22"/>
    </location>
</feature>
<dbReference type="Proteomes" id="UP000502894">
    <property type="component" value="Chromosome"/>
</dbReference>
<gene>
    <name evidence="2" type="ORF">TUM19329_32240</name>
</gene>
<dbReference type="KEGG" id="lant:TUM19329_32240"/>
<evidence type="ECO:0000313" key="3">
    <source>
        <dbReference type="Proteomes" id="UP000502894"/>
    </source>
</evidence>
<reference evidence="2" key="1">
    <citation type="journal article" date="2020" name="Microbiol. Resour. Announc.">
        <title>Complete Genome Sequence of Novel Psychrotolerant Legionella Strain TUM19329, Isolated from Antarctic Lake Sediment.</title>
        <authorList>
            <person name="Shimada S."/>
            <person name="Nakai R."/>
            <person name="Aoki K."/>
            <person name="Shimoeda N."/>
            <person name="Ohno G."/>
            <person name="Miyazaki Y."/>
            <person name="Kudoh S."/>
            <person name="Imura S."/>
            <person name="Watanabe K."/>
            <person name="Ishii Y."/>
            <person name="Tateda K."/>
        </authorList>
    </citation>
    <scope>NUCLEOTIDE SEQUENCE [LARGE SCALE GENOMIC DNA]</scope>
    <source>
        <strain evidence="2">TUM19329</strain>
    </source>
</reference>
<protein>
    <submittedName>
        <fullName evidence="2">Uncharacterized protein</fullName>
    </submittedName>
</protein>
<evidence type="ECO:0000256" key="1">
    <source>
        <dbReference type="SAM" id="SignalP"/>
    </source>
</evidence>
<evidence type="ECO:0000313" key="2">
    <source>
        <dbReference type="EMBL" id="BCA96863.1"/>
    </source>
</evidence>
<accession>A0A6F8T9E9</accession>
<dbReference type="EMBL" id="AP022839">
    <property type="protein sequence ID" value="BCA96863.1"/>
    <property type="molecule type" value="Genomic_DNA"/>
</dbReference>
<name>A0A6F8T9E9_9GAMM</name>
<dbReference type="AlphaFoldDB" id="A0A6F8T9E9"/>